<name>A0A319EKK4_ASPSB</name>
<keyword evidence="4" id="KW-1185">Reference proteome</keyword>
<evidence type="ECO:0000313" key="3">
    <source>
        <dbReference type="EMBL" id="PYI10806.1"/>
    </source>
</evidence>
<feature type="transmembrane region" description="Helical" evidence="2">
    <location>
        <begin position="31"/>
        <end position="53"/>
    </location>
</feature>
<reference evidence="3 4" key="1">
    <citation type="submission" date="2018-02" db="EMBL/GenBank/DDBJ databases">
        <title>The genomes of Aspergillus section Nigri reveals drivers in fungal speciation.</title>
        <authorList>
            <consortium name="DOE Joint Genome Institute"/>
            <person name="Vesth T.C."/>
            <person name="Nybo J."/>
            <person name="Theobald S."/>
            <person name="Brandl J."/>
            <person name="Frisvad J.C."/>
            <person name="Nielsen K.F."/>
            <person name="Lyhne E.K."/>
            <person name="Kogle M.E."/>
            <person name="Kuo A."/>
            <person name="Riley R."/>
            <person name="Clum A."/>
            <person name="Nolan M."/>
            <person name="Lipzen A."/>
            <person name="Salamov A."/>
            <person name="Henrissat B."/>
            <person name="Wiebenga A."/>
            <person name="De vries R.P."/>
            <person name="Grigoriev I.V."/>
            <person name="Mortensen U.H."/>
            <person name="Andersen M.R."/>
            <person name="Baker S.E."/>
        </authorList>
    </citation>
    <scope>NUCLEOTIDE SEQUENCE [LARGE SCALE GENOMIC DNA]</scope>
    <source>
        <strain evidence="3 4">CBS 121057</strain>
    </source>
</reference>
<keyword evidence="2" id="KW-0812">Transmembrane</keyword>
<dbReference type="Proteomes" id="UP000248423">
    <property type="component" value="Unassembled WGS sequence"/>
</dbReference>
<keyword evidence="2" id="KW-1133">Transmembrane helix</keyword>
<evidence type="ECO:0000313" key="4">
    <source>
        <dbReference type="Proteomes" id="UP000248423"/>
    </source>
</evidence>
<dbReference type="AlphaFoldDB" id="A0A319EKK4"/>
<keyword evidence="2" id="KW-0472">Membrane</keyword>
<dbReference type="EMBL" id="KZ826320">
    <property type="protein sequence ID" value="PYI10806.1"/>
    <property type="molecule type" value="Genomic_DNA"/>
</dbReference>
<feature type="transmembrane region" description="Helical" evidence="2">
    <location>
        <begin position="6"/>
        <end position="24"/>
    </location>
</feature>
<gene>
    <name evidence="3" type="ORF">BO78DRAFT_393783</name>
</gene>
<feature type="transmembrane region" description="Helical" evidence="2">
    <location>
        <begin position="59"/>
        <end position="81"/>
    </location>
</feature>
<sequence length="162" mass="17888">MTWSSVLTTIFNGTLYALACLAGWGYGLLRVLVWPLLHLAHAVLLTILLPLRLLAKFEAILSFFGTAVLTGAILGLAIYLITTGTVDTLHRWFGSIWKPASRRRGGGSQGRRLLEAVKGAPSFSPSDSISSDEYCMEWYDRQDRQDQPPQTDGTIVEEEESS</sequence>
<accession>A0A319EKK4</accession>
<evidence type="ECO:0000256" key="2">
    <source>
        <dbReference type="SAM" id="Phobius"/>
    </source>
</evidence>
<dbReference type="OrthoDB" id="4499303at2759"/>
<dbReference type="VEuPathDB" id="FungiDB:BO78DRAFT_393783"/>
<protein>
    <submittedName>
        <fullName evidence="3">Uncharacterized protein</fullName>
    </submittedName>
</protein>
<evidence type="ECO:0000256" key="1">
    <source>
        <dbReference type="SAM" id="MobiDB-lite"/>
    </source>
</evidence>
<organism evidence="3 4">
    <name type="scientific">Aspergillus sclerotiicarbonarius (strain CBS 121057 / IBT 28362)</name>
    <dbReference type="NCBI Taxonomy" id="1448318"/>
    <lineage>
        <taxon>Eukaryota</taxon>
        <taxon>Fungi</taxon>
        <taxon>Dikarya</taxon>
        <taxon>Ascomycota</taxon>
        <taxon>Pezizomycotina</taxon>
        <taxon>Eurotiomycetes</taxon>
        <taxon>Eurotiomycetidae</taxon>
        <taxon>Eurotiales</taxon>
        <taxon>Aspergillaceae</taxon>
        <taxon>Aspergillus</taxon>
        <taxon>Aspergillus subgen. Circumdati</taxon>
    </lineage>
</organism>
<feature type="region of interest" description="Disordered" evidence="1">
    <location>
        <begin position="140"/>
        <end position="162"/>
    </location>
</feature>
<proteinExistence type="predicted"/>